<dbReference type="OrthoDB" id="6120820at2"/>
<accession>A0A7X5ANW7</accession>
<keyword evidence="2" id="KW-1185">Reference proteome</keyword>
<reference evidence="1 2" key="1">
    <citation type="submission" date="2019-12" db="EMBL/GenBank/DDBJ databases">
        <title>Draft genome sequencing of Halomonas alimentaria DSM 15356.</title>
        <authorList>
            <person name="Pandiyan K."/>
            <person name="Kushwaha P."/>
            <person name="Gowdham M."/>
            <person name="Chakdar H."/>
            <person name="Singh A."/>
            <person name="Kumar M."/>
            <person name="Saxena A.K."/>
        </authorList>
    </citation>
    <scope>NUCLEOTIDE SEQUENCE [LARGE SCALE GENOMIC DNA]</scope>
    <source>
        <strain evidence="1 2">DSM 15356</strain>
    </source>
</reference>
<evidence type="ECO:0008006" key="3">
    <source>
        <dbReference type="Google" id="ProtNLM"/>
    </source>
</evidence>
<gene>
    <name evidence="1" type="ORF">GRB96_04960</name>
</gene>
<evidence type="ECO:0000313" key="2">
    <source>
        <dbReference type="Proteomes" id="UP000487929"/>
    </source>
</evidence>
<dbReference type="RefSeq" id="WP_161431028.1">
    <property type="nucleotide sequence ID" value="NZ_WUTT01000001.1"/>
</dbReference>
<proteinExistence type="predicted"/>
<dbReference type="Proteomes" id="UP000487929">
    <property type="component" value="Unassembled WGS sequence"/>
</dbReference>
<dbReference type="EMBL" id="WUTT01000001">
    <property type="protein sequence ID" value="NAW33769.1"/>
    <property type="molecule type" value="Genomic_DNA"/>
</dbReference>
<dbReference type="AlphaFoldDB" id="A0A7X5ANW7"/>
<evidence type="ECO:0000313" key="1">
    <source>
        <dbReference type="EMBL" id="NAW33769.1"/>
    </source>
</evidence>
<comment type="caution">
    <text evidence="1">The sequence shown here is derived from an EMBL/GenBank/DDBJ whole genome shotgun (WGS) entry which is preliminary data.</text>
</comment>
<name>A0A7X5ANW7_9GAMM</name>
<sequence length="195" mass="22598">MKPNTFTLDTRLYELLQEEGLDRFTTQDLRDAFASRLEEGSFQLKDVRRYVYEQIRRMLRVGWLVLDDERKSRGQVYHRLPMPEKLRLNLISNGFEASLTPSKTKKRTSAEAAPTSAQSCAGSEVYQRLEATRKEVRLDLLASMGEAERYKQLISDMPYLRARVESEYQEAKDQSYRLLGHLRAVEKTISALSSP</sequence>
<organism evidence="1 2">
    <name type="scientific">Halomonas alimentaria</name>
    <dbReference type="NCBI Taxonomy" id="147248"/>
    <lineage>
        <taxon>Bacteria</taxon>
        <taxon>Pseudomonadati</taxon>
        <taxon>Pseudomonadota</taxon>
        <taxon>Gammaproteobacteria</taxon>
        <taxon>Oceanospirillales</taxon>
        <taxon>Halomonadaceae</taxon>
        <taxon>Halomonas</taxon>
    </lineage>
</organism>
<protein>
    <recommendedName>
        <fullName evidence="3">Response regulator</fullName>
    </recommendedName>
</protein>